<organism evidence="16 17">
    <name type="scientific">Agrococcus versicolor</name>
    <dbReference type="NCBI Taxonomy" id="501482"/>
    <lineage>
        <taxon>Bacteria</taxon>
        <taxon>Bacillati</taxon>
        <taxon>Actinomycetota</taxon>
        <taxon>Actinomycetes</taxon>
        <taxon>Micrococcales</taxon>
        <taxon>Microbacteriaceae</taxon>
        <taxon>Agrococcus</taxon>
    </lineage>
</organism>
<evidence type="ECO:0000256" key="5">
    <source>
        <dbReference type="ARBA" id="ARBA00013882"/>
    </source>
</evidence>
<dbReference type="EC" id="2.7.1.175" evidence="4"/>
<dbReference type="InterPro" id="IPR011009">
    <property type="entry name" value="Kinase-like_dom_sf"/>
</dbReference>
<keyword evidence="10" id="KW-0067">ATP-binding</keyword>
<comment type="catalytic activity">
    <reaction evidence="14">
        <text>D-maltose + ATP = alpha-maltose 1-phosphate + ADP + H(+)</text>
        <dbReference type="Rhea" id="RHEA:31915"/>
        <dbReference type="ChEBI" id="CHEBI:15378"/>
        <dbReference type="ChEBI" id="CHEBI:17306"/>
        <dbReference type="ChEBI" id="CHEBI:30616"/>
        <dbReference type="ChEBI" id="CHEBI:63576"/>
        <dbReference type="ChEBI" id="CHEBI:456216"/>
        <dbReference type="EC" id="2.7.1.175"/>
    </reaction>
</comment>
<dbReference type="InterPro" id="IPR040999">
    <property type="entry name" value="Mak_N_cap"/>
</dbReference>
<keyword evidence="12" id="KW-0119">Carbohydrate metabolism</keyword>
<evidence type="ECO:0000259" key="15">
    <source>
        <dbReference type="Pfam" id="PF18085"/>
    </source>
</evidence>
<keyword evidence="17" id="KW-1185">Reference proteome</keyword>
<keyword evidence="9" id="KW-0418">Kinase</keyword>
<evidence type="ECO:0000256" key="4">
    <source>
        <dbReference type="ARBA" id="ARBA00011962"/>
    </source>
</evidence>
<comment type="pathway">
    <text evidence="1">Glycan biosynthesis; glycogen biosynthesis.</text>
</comment>
<feature type="domain" description="Maltokinase N-terminal cap" evidence="15">
    <location>
        <begin position="27"/>
        <end position="96"/>
    </location>
</feature>
<evidence type="ECO:0000256" key="3">
    <source>
        <dbReference type="ARBA" id="ARBA00011245"/>
    </source>
</evidence>
<dbReference type="Gene3D" id="3.90.1200.10">
    <property type="match status" value="1"/>
</dbReference>
<evidence type="ECO:0000256" key="8">
    <source>
        <dbReference type="ARBA" id="ARBA00022741"/>
    </source>
</evidence>
<protein>
    <recommendedName>
        <fullName evidence="5">Maltokinase</fullName>
        <ecNumber evidence="4">2.7.1.175</ecNumber>
    </recommendedName>
    <alternativeName>
        <fullName evidence="13">Maltose-1-phosphate synthase</fullName>
    </alternativeName>
</protein>
<sequence>MPRDAARREGGPMAFDPVETLAAIAAWAPDRRWYPFKGTDATISLEAVLPVRDDVAIVLLRAGSATLQVPVALRDEPGDAPIGQVEGGWLVDAAHDADALQSLLQPSASVEVDGVVPPASSVRVISGEQSNTSVIGDASPAWIAKVFRVVDEGDHPDVVVTGALTRARNDRVPALVAATRATWQHDGRTRSAGLVAVSEFVAGADDAWELVRGDAVRALRGEPRDELDVADLGRAVAEVHVSLAETLGARGADEAASAAFVASLRDRVAWARRESRGALAHLDDRIDAHVETLDALRVGLVQRIHGDLHLGQVLRQPGRGYLLLDFEGEPLRPLAERLLPEPTERDVAGMLRSFDYAAGSAALECGVDVADAADWAASTEAAFLAGYRSVRGEGDPALIRALLVDKALYEVVYEVRSRPDWVPIPRSALERLLA</sequence>
<dbReference type="Proteomes" id="UP001501599">
    <property type="component" value="Unassembled WGS sequence"/>
</dbReference>
<proteinExistence type="inferred from homology"/>
<evidence type="ECO:0000256" key="2">
    <source>
        <dbReference type="ARBA" id="ARBA00006219"/>
    </source>
</evidence>
<gene>
    <name evidence="16" type="ORF">GCM10009846_18830</name>
</gene>
<name>A0ABN3AS03_9MICO</name>
<comment type="subunit">
    <text evidence="3">Monomer.</text>
</comment>
<reference evidence="16 17" key="1">
    <citation type="journal article" date="2019" name="Int. J. Syst. Evol. Microbiol.">
        <title>The Global Catalogue of Microorganisms (GCM) 10K type strain sequencing project: providing services to taxonomists for standard genome sequencing and annotation.</title>
        <authorList>
            <consortium name="The Broad Institute Genomics Platform"/>
            <consortium name="The Broad Institute Genome Sequencing Center for Infectious Disease"/>
            <person name="Wu L."/>
            <person name="Ma J."/>
        </authorList>
    </citation>
    <scope>NUCLEOTIDE SEQUENCE [LARGE SCALE GENOMIC DNA]</scope>
    <source>
        <strain evidence="16 17">JCM 16026</strain>
    </source>
</reference>
<keyword evidence="7" id="KW-0808">Transferase</keyword>
<comment type="caution">
    <text evidence="16">The sequence shown here is derived from an EMBL/GenBank/DDBJ whole genome shotgun (WGS) entry which is preliminary data.</text>
</comment>
<dbReference type="SUPFAM" id="SSF56112">
    <property type="entry name" value="Protein kinase-like (PK-like)"/>
    <property type="match status" value="1"/>
</dbReference>
<keyword evidence="6" id="KW-0321">Glycogen metabolism</keyword>
<dbReference type="EMBL" id="BAAAQT010000006">
    <property type="protein sequence ID" value="GAA2174119.1"/>
    <property type="molecule type" value="Genomic_DNA"/>
</dbReference>
<keyword evidence="11" id="KW-0320">Glycogen biosynthesis</keyword>
<accession>A0ABN3AS03</accession>
<evidence type="ECO:0000256" key="6">
    <source>
        <dbReference type="ARBA" id="ARBA00022600"/>
    </source>
</evidence>
<evidence type="ECO:0000256" key="10">
    <source>
        <dbReference type="ARBA" id="ARBA00022840"/>
    </source>
</evidence>
<evidence type="ECO:0000256" key="1">
    <source>
        <dbReference type="ARBA" id="ARBA00004964"/>
    </source>
</evidence>
<evidence type="ECO:0000256" key="14">
    <source>
        <dbReference type="ARBA" id="ARBA00049067"/>
    </source>
</evidence>
<evidence type="ECO:0000256" key="11">
    <source>
        <dbReference type="ARBA" id="ARBA00023056"/>
    </source>
</evidence>
<keyword evidence="8" id="KW-0547">Nucleotide-binding</keyword>
<evidence type="ECO:0000256" key="7">
    <source>
        <dbReference type="ARBA" id="ARBA00022679"/>
    </source>
</evidence>
<evidence type="ECO:0000256" key="12">
    <source>
        <dbReference type="ARBA" id="ARBA00023277"/>
    </source>
</evidence>
<evidence type="ECO:0000256" key="9">
    <source>
        <dbReference type="ARBA" id="ARBA00022777"/>
    </source>
</evidence>
<evidence type="ECO:0000256" key="13">
    <source>
        <dbReference type="ARBA" id="ARBA00031251"/>
    </source>
</evidence>
<evidence type="ECO:0000313" key="16">
    <source>
        <dbReference type="EMBL" id="GAA2174119.1"/>
    </source>
</evidence>
<dbReference type="Pfam" id="PF18085">
    <property type="entry name" value="Mak_N_cap"/>
    <property type="match status" value="1"/>
</dbReference>
<evidence type="ECO:0000313" key="17">
    <source>
        <dbReference type="Proteomes" id="UP001501599"/>
    </source>
</evidence>
<comment type="similarity">
    <text evidence="2">Belongs to the aminoglycoside phosphotransferase family.</text>
</comment>